<sequence length="113" mass="11665">MSHRTAREDLAAAIADAVLQVPGVAFLKPGLAARLQAAMPWPGRSRTAGQAGAVRITPPDAAGGVMHVTVEVVARLGHRALDVTRAVRTAAETAATEARAAPVSVRVTITNRV</sequence>
<evidence type="ECO:0008006" key="3">
    <source>
        <dbReference type="Google" id="ProtNLM"/>
    </source>
</evidence>
<comment type="caution">
    <text evidence="1">The sequence shown here is derived from an EMBL/GenBank/DDBJ whole genome shotgun (WGS) entry which is preliminary data.</text>
</comment>
<evidence type="ECO:0000313" key="2">
    <source>
        <dbReference type="Proteomes" id="UP000288351"/>
    </source>
</evidence>
<reference evidence="1 2" key="1">
    <citation type="journal article" date="2019" name="Microbiol. Resour. Announc.">
        <title>Draft Genome Sequence of the Most Traditional epsilon-Poly-l-Lysine Producer, Streptomyces albulus NBRC14147.</title>
        <authorList>
            <person name="Yamanaka K."/>
            <person name="Hamano Y."/>
        </authorList>
    </citation>
    <scope>NUCLEOTIDE SEQUENCE [LARGE SCALE GENOMIC DNA]</scope>
    <source>
        <strain evidence="1 2">NBRC 14147</strain>
    </source>
</reference>
<accession>A0A401QSP4</accession>
<protein>
    <recommendedName>
        <fullName evidence="3">Asp23/Gls24 family envelope stress response protein</fullName>
    </recommendedName>
</protein>
<proteinExistence type="predicted"/>
<dbReference type="Proteomes" id="UP000288351">
    <property type="component" value="Unassembled WGS sequence"/>
</dbReference>
<name>A0A401QSP4_STRNR</name>
<evidence type="ECO:0000313" key="1">
    <source>
        <dbReference type="EMBL" id="GCB88431.1"/>
    </source>
</evidence>
<dbReference type="EMBL" id="BHXC01000006">
    <property type="protein sequence ID" value="GCB88431.1"/>
    <property type="molecule type" value="Genomic_DNA"/>
</dbReference>
<dbReference type="RefSeq" id="WP_016576475.1">
    <property type="nucleotide sequence ID" value="NZ_BHXC01000006.1"/>
</dbReference>
<gene>
    <name evidence="1" type="ORF">SALB_01101</name>
</gene>
<organism evidence="1 2">
    <name type="scientific">Streptomyces noursei</name>
    <name type="common">Streptomyces albulus</name>
    <dbReference type="NCBI Taxonomy" id="1971"/>
    <lineage>
        <taxon>Bacteria</taxon>
        <taxon>Bacillati</taxon>
        <taxon>Actinomycetota</taxon>
        <taxon>Actinomycetes</taxon>
        <taxon>Kitasatosporales</taxon>
        <taxon>Streptomycetaceae</taxon>
        <taxon>Streptomyces</taxon>
    </lineage>
</organism>
<dbReference type="AlphaFoldDB" id="A0A401QSP4"/>